<evidence type="ECO:0000313" key="2">
    <source>
        <dbReference type="Proteomes" id="UP001439008"/>
    </source>
</evidence>
<reference evidence="1 2" key="1">
    <citation type="journal article" date="2024" name="BMC Biol.">
        <title>Comparative genomics of Ascetosporea gives new insight into the evolutionary basis for animal parasitism in Rhizaria.</title>
        <authorList>
            <person name="Hiltunen Thoren M."/>
            <person name="Onut-Brannstrom I."/>
            <person name="Alfjorden A."/>
            <person name="Peckova H."/>
            <person name="Swords F."/>
            <person name="Hooper C."/>
            <person name="Holzer A.S."/>
            <person name="Bass D."/>
            <person name="Burki F."/>
        </authorList>
    </citation>
    <scope>NUCLEOTIDE SEQUENCE [LARGE SCALE GENOMIC DNA]</scope>
    <source>
        <strain evidence="1">20-A016</strain>
    </source>
</reference>
<proteinExistence type="predicted"/>
<protein>
    <submittedName>
        <fullName evidence="1">Uncharacterized protein</fullName>
    </submittedName>
</protein>
<accession>A0ABV2AS12</accession>
<keyword evidence="2" id="KW-1185">Reference proteome</keyword>
<gene>
    <name evidence="1" type="ORF">MHBO_003968</name>
</gene>
<evidence type="ECO:0000313" key="1">
    <source>
        <dbReference type="EMBL" id="MES1922453.1"/>
    </source>
</evidence>
<name>A0ABV2AS12_9EUKA</name>
<comment type="caution">
    <text evidence="1">The sequence shown here is derived from an EMBL/GenBank/DDBJ whole genome shotgun (WGS) entry which is preliminary data.</text>
</comment>
<organism evidence="1 2">
    <name type="scientific">Bonamia ostreae</name>
    <dbReference type="NCBI Taxonomy" id="126728"/>
    <lineage>
        <taxon>Eukaryota</taxon>
        <taxon>Sar</taxon>
        <taxon>Rhizaria</taxon>
        <taxon>Endomyxa</taxon>
        <taxon>Ascetosporea</taxon>
        <taxon>Haplosporida</taxon>
        <taxon>Bonamia</taxon>
    </lineage>
</organism>
<dbReference type="Proteomes" id="UP001439008">
    <property type="component" value="Unassembled WGS sequence"/>
</dbReference>
<dbReference type="EMBL" id="JBDODL010002859">
    <property type="protein sequence ID" value="MES1922453.1"/>
    <property type="molecule type" value="Genomic_DNA"/>
</dbReference>
<sequence>MTLKIINRKPKLILTENGIETVVQKIYVFATFKLIGLFKVHYIKIYLNNLDDGKQHVKILNK</sequence>